<organism evidence="1">
    <name type="scientific">Anguilla anguilla</name>
    <name type="common">European freshwater eel</name>
    <name type="synonym">Muraena anguilla</name>
    <dbReference type="NCBI Taxonomy" id="7936"/>
    <lineage>
        <taxon>Eukaryota</taxon>
        <taxon>Metazoa</taxon>
        <taxon>Chordata</taxon>
        <taxon>Craniata</taxon>
        <taxon>Vertebrata</taxon>
        <taxon>Euteleostomi</taxon>
        <taxon>Actinopterygii</taxon>
        <taxon>Neopterygii</taxon>
        <taxon>Teleostei</taxon>
        <taxon>Anguilliformes</taxon>
        <taxon>Anguillidae</taxon>
        <taxon>Anguilla</taxon>
    </lineage>
</organism>
<reference evidence="1" key="1">
    <citation type="submission" date="2014-11" db="EMBL/GenBank/DDBJ databases">
        <authorList>
            <person name="Amaro Gonzalez C."/>
        </authorList>
    </citation>
    <scope>NUCLEOTIDE SEQUENCE</scope>
</reference>
<dbReference type="AlphaFoldDB" id="A0A0E9PKQ1"/>
<evidence type="ECO:0000313" key="1">
    <source>
        <dbReference type="EMBL" id="JAH04393.1"/>
    </source>
</evidence>
<protein>
    <submittedName>
        <fullName evidence="1">Uncharacterized protein</fullName>
    </submittedName>
</protein>
<sequence length="81" mass="8934">MLHYDALQNGPKLKHSICLIQSGAVVKSHKQGEKVKSAKCEKVDEYGQKNTETILTHTLFEFGELSHGINDKVSTFSPGCC</sequence>
<accession>A0A0E9PKQ1</accession>
<name>A0A0E9PKQ1_ANGAN</name>
<proteinExistence type="predicted"/>
<reference evidence="1" key="2">
    <citation type="journal article" date="2015" name="Fish Shellfish Immunol.">
        <title>Early steps in the European eel (Anguilla anguilla)-Vibrio vulnificus interaction in the gills: Role of the RtxA13 toxin.</title>
        <authorList>
            <person name="Callol A."/>
            <person name="Pajuelo D."/>
            <person name="Ebbesson L."/>
            <person name="Teles M."/>
            <person name="MacKenzie S."/>
            <person name="Amaro C."/>
        </authorList>
    </citation>
    <scope>NUCLEOTIDE SEQUENCE</scope>
</reference>
<dbReference type="EMBL" id="GBXM01104184">
    <property type="protein sequence ID" value="JAH04393.1"/>
    <property type="molecule type" value="Transcribed_RNA"/>
</dbReference>